<dbReference type="HOGENOM" id="CLU_536868_0_0_1"/>
<evidence type="ECO:0000313" key="7">
    <source>
        <dbReference type="EnsemblProtists" id="EOD28119"/>
    </source>
</evidence>
<accession>A0A0D3JX84</accession>
<reference evidence="8" key="1">
    <citation type="journal article" date="2013" name="Nature">
        <title>Pan genome of the phytoplankton Emiliania underpins its global distribution.</title>
        <authorList>
            <person name="Read B.A."/>
            <person name="Kegel J."/>
            <person name="Klute M.J."/>
            <person name="Kuo A."/>
            <person name="Lefebvre S.C."/>
            <person name="Maumus F."/>
            <person name="Mayer C."/>
            <person name="Miller J."/>
            <person name="Monier A."/>
            <person name="Salamov A."/>
            <person name="Young J."/>
            <person name="Aguilar M."/>
            <person name="Claverie J.M."/>
            <person name="Frickenhaus S."/>
            <person name="Gonzalez K."/>
            <person name="Herman E.K."/>
            <person name="Lin Y.C."/>
            <person name="Napier J."/>
            <person name="Ogata H."/>
            <person name="Sarno A.F."/>
            <person name="Shmutz J."/>
            <person name="Schroeder D."/>
            <person name="de Vargas C."/>
            <person name="Verret F."/>
            <person name="von Dassow P."/>
            <person name="Valentin K."/>
            <person name="Van de Peer Y."/>
            <person name="Wheeler G."/>
            <person name="Dacks J.B."/>
            <person name="Delwiche C.F."/>
            <person name="Dyhrman S.T."/>
            <person name="Glockner G."/>
            <person name="John U."/>
            <person name="Richards T."/>
            <person name="Worden A.Z."/>
            <person name="Zhang X."/>
            <person name="Grigoriev I.V."/>
            <person name="Allen A.E."/>
            <person name="Bidle K."/>
            <person name="Borodovsky M."/>
            <person name="Bowler C."/>
            <person name="Brownlee C."/>
            <person name="Cock J.M."/>
            <person name="Elias M."/>
            <person name="Gladyshev V.N."/>
            <person name="Groth M."/>
            <person name="Guda C."/>
            <person name="Hadaegh A."/>
            <person name="Iglesias-Rodriguez M.D."/>
            <person name="Jenkins J."/>
            <person name="Jones B.M."/>
            <person name="Lawson T."/>
            <person name="Leese F."/>
            <person name="Lindquist E."/>
            <person name="Lobanov A."/>
            <person name="Lomsadze A."/>
            <person name="Malik S.B."/>
            <person name="Marsh M.E."/>
            <person name="Mackinder L."/>
            <person name="Mock T."/>
            <person name="Mueller-Roeber B."/>
            <person name="Pagarete A."/>
            <person name="Parker M."/>
            <person name="Probert I."/>
            <person name="Quesneville H."/>
            <person name="Raines C."/>
            <person name="Rensing S.A."/>
            <person name="Riano-Pachon D.M."/>
            <person name="Richier S."/>
            <person name="Rokitta S."/>
            <person name="Shiraiwa Y."/>
            <person name="Soanes D.M."/>
            <person name="van der Giezen M."/>
            <person name="Wahlund T.M."/>
            <person name="Williams B."/>
            <person name="Wilson W."/>
            <person name="Wolfe G."/>
            <person name="Wurch L.L."/>
        </authorList>
    </citation>
    <scope>NUCLEOTIDE SEQUENCE</scope>
</reference>
<dbReference type="PANTHER" id="PTHR13391:SF0">
    <property type="entry name" value="PROTEIN MISATO HOMOLOG 1"/>
    <property type="match status" value="1"/>
</dbReference>
<name>A0A0D3JX84_EMIH1</name>
<evidence type="ECO:0008006" key="9">
    <source>
        <dbReference type="Google" id="ProtNLM"/>
    </source>
</evidence>
<dbReference type="KEGG" id="ehx:EMIHUDRAFT_114279"/>
<dbReference type="OMA" id="TIQVGEF"/>
<dbReference type="GO" id="GO:0007005">
    <property type="term" value="P:mitochondrion organization"/>
    <property type="evidence" value="ECO:0007669"/>
    <property type="project" value="InterPro"/>
</dbReference>
<reference evidence="7" key="2">
    <citation type="submission" date="2024-10" db="UniProtKB">
        <authorList>
            <consortium name="EnsemblProtists"/>
        </authorList>
    </citation>
    <scope>IDENTIFICATION</scope>
</reference>
<dbReference type="SUPFAM" id="SSF52490">
    <property type="entry name" value="Tubulin nucleotide-binding domain-like"/>
    <property type="match status" value="1"/>
</dbReference>
<dbReference type="STRING" id="2903.R1F4K6"/>
<keyword evidence="8" id="KW-1185">Reference proteome</keyword>
<comment type="similarity">
    <text evidence="2">Belongs to the misato family.</text>
</comment>
<feature type="domain" description="DML1/Misato tubulin" evidence="6">
    <location>
        <begin position="190"/>
        <end position="391"/>
    </location>
</feature>
<dbReference type="Pfam" id="PF10644">
    <property type="entry name" value="Misat_Tub_SegII"/>
    <property type="match status" value="1"/>
</dbReference>
<dbReference type="PaxDb" id="2903-EOD28119"/>
<dbReference type="InterPro" id="IPR036525">
    <property type="entry name" value="Tubulin/FtsZ_GTPase_sf"/>
</dbReference>
<dbReference type="Proteomes" id="UP000013827">
    <property type="component" value="Unassembled WGS sequence"/>
</dbReference>
<feature type="compositionally biased region" description="Acidic residues" evidence="4">
    <location>
        <begin position="136"/>
        <end position="156"/>
    </location>
</feature>
<keyword evidence="3" id="KW-0496">Mitochondrion</keyword>
<dbReference type="Pfam" id="PF14881">
    <property type="entry name" value="Tubulin_3"/>
    <property type="match status" value="1"/>
</dbReference>
<dbReference type="InterPro" id="IPR019605">
    <property type="entry name" value="Misato_II_tubulin-like"/>
</dbReference>
<dbReference type="Gene3D" id="3.40.50.1440">
    <property type="entry name" value="Tubulin/FtsZ, GTPase domain"/>
    <property type="match status" value="1"/>
</dbReference>
<dbReference type="AlphaFoldDB" id="A0A0D3JX84"/>
<dbReference type="GO" id="GO:0005739">
    <property type="term" value="C:mitochondrion"/>
    <property type="evidence" value="ECO:0007669"/>
    <property type="project" value="UniProtKB-SubCell"/>
</dbReference>
<evidence type="ECO:0000256" key="4">
    <source>
        <dbReference type="SAM" id="MobiDB-lite"/>
    </source>
</evidence>
<protein>
    <recommendedName>
        <fullName evidence="9">Misato Segment II tubulin-like domain-containing protein</fullName>
    </recommendedName>
</protein>
<feature type="compositionally biased region" description="Low complexity" evidence="4">
    <location>
        <begin position="34"/>
        <end position="47"/>
    </location>
</feature>
<evidence type="ECO:0000256" key="3">
    <source>
        <dbReference type="ARBA" id="ARBA00023128"/>
    </source>
</evidence>
<sequence>MPREIVTIQLGPQASWVGAHFWNFQDDSLHPEMAADGSPDPDAADPAVLYRSGGGERQSTRTPRLVVCDRSDGFGSLGAQGRRVPTAGSSCSGGQGGEPPPVDPLAWGGGVTTVTMEAVEPSPFVRTLYAGAGRADEDEGEEGEEGDEGDEGEEGEMERRRSPRPTATPAVEVEEGGSAPSAAAFDFEATAAYWSDYLQAQLHSRSVAPLRPHSHNFSQLELWSEGESLMRREEAALDGDSPALLERTRRFLEECDKPQGFLLLADVDGAPRARLRVAGAFGGLGSALLTRIRDEMSAAPCLALGLGTCPAPQPHPQPHTACVAALNDALALTAFGELRSCYVPLVGHASAADPPRPPLVRPASPSAARPCRYTTSALPAAWLDVVSLPLRTRGESRGGLTRLLGGLQVAPRFHLGSPVLGLPLPPPTLGEVEPTGRRAWSLPSGGVFSPTALLCPLAPWQLPPLRAIAFSQSVSCLGFPPQPLAAVSVIPPLLPCRSSMNVSIFTRTAPLSLPLPFPQFFTPDLGSAGELLPPALDRAPRPFAPRREGEEVFSLPATAALQSSPAIGPLVQRVAEEWAAQRRAAEHRLAAEWGADELAEVTEDLLALRDAYATGDADGSESNGSED</sequence>
<comment type="subcellular location">
    <subcellularLocation>
        <location evidence="1">Mitochondrion</location>
    </subcellularLocation>
</comment>
<feature type="domain" description="Misato Segment II tubulin-like" evidence="5">
    <location>
        <begin position="3"/>
        <end position="126"/>
    </location>
</feature>
<dbReference type="InterPro" id="IPR049942">
    <property type="entry name" value="DML1/Misato"/>
</dbReference>
<dbReference type="GeneID" id="17273706"/>
<evidence type="ECO:0000259" key="6">
    <source>
        <dbReference type="Pfam" id="PF14881"/>
    </source>
</evidence>
<evidence type="ECO:0000256" key="1">
    <source>
        <dbReference type="ARBA" id="ARBA00004173"/>
    </source>
</evidence>
<organism evidence="7 8">
    <name type="scientific">Emiliania huxleyi (strain CCMP1516)</name>
    <dbReference type="NCBI Taxonomy" id="280463"/>
    <lineage>
        <taxon>Eukaryota</taxon>
        <taxon>Haptista</taxon>
        <taxon>Haptophyta</taxon>
        <taxon>Prymnesiophyceae</taxon>
        <taxon>Isochrysidales</taxon>
        <taxon>Noelaerhabdaceae</taxon>
        <taxon>Emiliania</taxon>
    </lineage>
</organism>
<dbReference type="EnsemblProtists" id="EOD28119">
    <property type="protein sequence ID" value="EOD28119"/>
    <property type="gene ID" value="EMIHUDRAFT_114279"/>
</dbReference>
<evidence type="ECO:0000313" key="8">
    <source>
        <dbReference type="Proteomes" id="UP000013827"/>
    </source>
</evidence>
<feature type="region of interest" description="Disordered" evidence="4">
    <location>
        <begin position="30"/>
        <end position="109"/>
    </location>
</feature>
<dbReference type="RefSeq" id="XP_005780548.1">
    <property type="nucleotide sequence ID" value="XM_005780491.1"/>
</dbReference>
<evidence type="ECO:0000256" key="2">
    <source>
        <dbReference type="ARBA" id="ARBA00008507"/>
    </source>
</evidence>
<dbReference type="CDD" id="cd06060">
    <property type="entry name" value="misato"/>
    <property type="match status" value="1"/>
</dbReference>
<dbReference type="InterPro" id="IPR029209">
    <property type="entry name" value="DML1/Misato_tubulin"/>
</dbReference>
<dbReference type="eggNOG" id="KOG2530">
    <property type="taxonomic scope" value="Eukaryota"/>
</dbReference>
<evidence type="ECO:0000259" key="5">
    <source>
        <dbReference type="Pfam" id="PF10644"/>
    </source>
</evidence>
<dbReference type="PANTHER" id="PTHR13391">
    <property type="entry name" value="MITOCHONDRIAL DISTRIBUTION REGULATOR MISATO"/>
    <property type="match status" value="1"/>
</dbReference>
<feature type="region of interest" description="Disordered" evidence="4">
    <location>
        <begin position="133"/>
        <end position="179"/>
    </location>
</feature>
<proteinExistence type="inferred from homology"/>